<comment type="caution">
    <text evidence="2">The sequence shown here is derived from an EMBL/GenBank/DDBJ whole genome shotgun (WGS) entry which is preliminary data.</text>
</comment>
<dbReference type="GO" id="GO:0031902">
    <property type="term" value="C:late endosome membrane"/>
    <property type="evidence" value="ECO:0007669"/>
    <property type="project" value="TreeGrafter"/>
</dbReference>
<gene>
    <name evidence="2" type="ORF">CBOVIS_LOCUS12351</name>
</gene>
<dbReference type="PANTHER" id="PTHR46121:SF3">
    <property type="entry name" value="STEROIDOGENIC ACUTE REGULATORY-LIKE PROTEIN 1"/>
    <property type="match status" value="1"/>
</dbReference>
<dbReference type="GO" id="GO:0005765">
    <property type="term" value="C:lysosomal membrane"/>
    <property type="evidence" value="ECO:0007669"/>
    <property type="project" value="TreeGrafter"/>
</dbReference>
<evidence type="ECO:0000313" key="3">
    <source>
        <dbReference type="Proteomes" id="UP000494206"/>
    </source>
</evidence>
<dbReference type="InterPro" id="IPR051869">
    <property type="entry name" value="STARD3"/>
</dbReference>
<dbReference type="GO" id="GO:0005789">
    <property type="term" value="C:endoplasmic reticulum membrane"/>
    <property type="evidence" value="ECO:0007669"/>
    <property type="project" value="TreeGrafter"/>
</dbReference>
<dbReference type="SMART" id="SM00234">
    <property type="entry name" value="START"/>
    <property type="match status" value="1"/>
</dbReference>
<feature type="domain" description="START" evidence="1">
    <location>
        <begin position="46"/>
        <end position="230"/>
    </location>
</feature>
<dbReference type="GO" id="GO:0140284">
    <property type="term" value="C:endoplasmic reticulum-endosome membrane contact site"/>
    <property type="evidence" value="ECO:0007669"/>
    <property type="project" value="TreeGrafter"/>
</dbReference>
<proteinExistence type="predicted"/>
<dbReference type="InterPro" id="IPR023393">
    <property type="entry name" value="START-like_dom_sf"/>
</dbReference>
<keyword evidence="3" id="KW-1185">Reference proteome</keyword>
<dbReference type="Pfam" id="PF01852">
    <property type="entry name" value="START"/>
    <property type="match status" value="1"/>
</dbReference>
<evidence type="ECO:0000313" key="2">
    <source>
        <dbReference type="EMBL" id="CAB3410899.1"/>
    </source>
</evidence>
<sequence>MTSISLHDVTDTLNSENEKYASALKTAGEVFNDVEKLFNDPDFETKKGWFRDESNNEGDVVFAKDTPKGRMVTISTTLPMNPAQVMKETWNGVETLPEWNQNINFAERIAAPTPNFDIVTYGNNDVLIVSGREFVSARLWRQVGDHFILASRSVDVPFISKHKGKVRAYLHIAGARFRRHPENPNETITDVVMLADLKGMLPKFLVNQVIGKVMLMDTVTNRKHFNDLKNKQ</sequence>
<dbReference type="AlphaFoldDB" id="A0A8S1F516"/>
<dbReference type="OrthoDB" id="74575at2759"/>
<dbReference type="PANTHER" id="PTHR46121">
    <property type="entry name" value="STEROIDOGENIC ACUTE REGULATORY PROTEIN-LIKE"/>
    <property type="match status" value="1"/>
</dbReference>
<evidence type="ECO:0000259" key="1">
    <source>
        <dbReference type="PROSITE" id="PS50848"/>
    </source>
</evidence>
<dbReference type="PROSITE" id="PS50848">
    <property type="entry name" value="START"/>
    <property type="match status" value="1"/>
</dbReference>
<protein>
    <recommendedName>
        <fullName evidence="1">START domain-containing protein</fullName>
    </recommendedName>
</protein>
<organism evidence="2 3">
    <name type="scientific">Caenorhabditis bovis</name>
    <dbReference type="NCBI Taxonomy" id="2654633"/>
    <lineage>
        <taxon>Eukaryota</taxon>
        <taxon>Metazoa</taxon>
        <taxon>Ecdysozoa</taxon>
        <taxon>Nematoda</taxon>
        <taxon>Chromadorea</taxon>
        <taxon>Rhabditida</taxon>
        <taxon>Rhabditina</taxon>
        <taxon>Rhabditomorpha</taxon>
        <taxon>Rhabditoidea</taxon>
        <taxon>Rhabditidae</taxon>
        <taxon>Peloderinae</taxon>
        <taxon>Caenorhabditis</taxon>
    </lineage>
</organism>
<accession>A0A8S1F516</accession>
<dbReference type="GO" id="GO:0099044">
    <property type="term" value="P:vesicle tethering to endoplasmic reticulum"/>
    <property type="evidence" value="ECO:0007669"/>
    <property type="project" value="TreeGrafter"/>
</dbReference>
<dbReference type="Proteomes" id="UP000494206">
    <property type="component" value="Unassembled WGS sequence"/>
</dbReference>
<reference evidence="2 3" key="1">
    <citation type="submission" date="2020-04" db="EMBL/GenBank/DDBJ databases">
        <authorList>
            <person name="Laetsch R D."/>
            <person name="Stevens L."/>
            <person name="Kumar S."/>
            <person name="Blaxter L. M."/>
        </authorList>
    </citation>
    <scope>NUCLEOTIDE SEQUENCE [LARGE SCALE GENOMIC DNA]</scope>
</reference>
<dbReference type="Gene3D" id="3.30.530.20">
    <property type="match status" value="1"/>
</dbReference>
<dbReference type="InterPro" id="IPR002913">
    <property type="entry name" value="START_lipid-bd_dom"/>
</dbReference>
<name>A0A8S1F516_9PELO</name>
<dbReference type="SUPFAM" id="SSF55961">
    <property type="entry name" value="Bet v1-like"/>
    <property type="match status" value="1"/>
</dbReference>
<dbReference type="GO" id="GO:0008289">
    <property type="term" value="F:lipid binding"/>
    <property type="evidence" value="ECO:0007669"/>
    <property type="project" value="InterPro"/>
</dbReference>
<dbReference type="EMBL" id="CADEPM010000011">
    <property type="protein sequence ID" value="CAB3410899.1"/>
    <property type="molecule type" value="Genomic_DNA"/>
</dbReference>